<dbReference type="EMBL" id="JAWHQM010000009">
    <property type="protein sequence ID" value="KAK5628825.1"/>
    <property type="molecule type" value="Genomic_DNA"/>
</dbReference>
<comment type="caution">
    <text evidence="1">The sequence shown here is derived from an EMBL/GenBank/DDBJ whole genome shotgun (WGS) entry which is preliminary data.</text>
</comment>
<name>A0AAN7UAT2_9PEZI</name>
<proteinExistence type="predicted"/>
<keyword evidence="2" id="KW-1185">Reference proteome</keyword>
<accession>A0AAN7UAT2</accession>
<dbReference type="AlphaFoldDB" id="A0AAN7UAT2"/>
<evidence type="ECO:0000313" key="1">
    <source>
        <dbReference type="EMBL" id="KAK5628825.1"/>
    </source>
</evidence>
<protein>
    <submittedName>
        <fullName evidence="1">Uncharacterized protein</fullName>
    </submittedName>
</protein>
<sequence>MGTHNVGEGGQRVRLSTTNISFTGTDFKQGTETPARPTIGHGYAYNDFDVLDPEKPMSLSAAHGLTPSASLDQVYIALILMEGVDKLATCLHTLTD</sequence>
<organism evidence="1 2">
    <name type="scientific">Xylaria bambusicola</name>
    <dbReference type="NCBI Taxonomy" id="326684"/>
    <lineage>
        <taxon>Eukaryota</taxon>
        <taxon>Fungi</taxon>
        <taxon>Dikarya</taxon>
        <taxon>Ascomycota</taxon>
        <taxon>Pezizomycotina</taxon>
        <taxon>Sordariomycetes</taxon>
        <taxon>Xylariomycetidae</taxon>
        <taxon>Xylariales</taxon>
        <taxon>Xylariaceae</taxon>
        <taxon>Xylaria</taxon>
    </lineage>
</organism>
<evidence type="ECO:0000313" key="2">
    <source>
        <dbReference type="Proteomes" id="UP001305414"/>
    </source>
</evidence>
<reference evidence="1 2" key="1">
    <citation type="submission" date="2023-10" db="EMBL/GenBank/DDBJ databases">
        <title>Draft genome sequence of Xylaria bambusicola isolate GMP-LS, the root and basal stem rot pathogen of sugarcane in Indonesia.</title>
        <authorList>
            <person name="Selvaraj P."/>
            <person name="Muralishankar V."/>
            <person name="Muruganantham S."/>
            <person name="Sp S."/>
            <person name="Haryani S."/>
            <person name="Lau K.J.X."/>
            <person name="Naqvi N.I."/>
        </authorList>
    </citation>
    <scope>NUCLEOTIDE SEQUENCE [LARGE SCALE GENOMIC DNA]</scope>
    <source>
        <strain evidence="1">GMP-LS</strain>
    </source>
</reference>
<dbReference type="Proteomes" id="UP001305414">
    <property type="component" value="Unassembled WGS sequence"/>
</dbReference>
<gene>
    <name evidence="1" type="ORF">RRF57_004540</name>
</gene>